<sequence length="186" mass="20251">MRHGFAILTLVLSMTVVTTVPAGQASADGPRLCGWGSKYKKSASTKFEPGPAAFTLAIDNRGNPQAQVETWTVSKTRTVTHSKKKSGQVATSVSAGLKGIAEAKVDSTFSRERSTERAVSVSVTTSSQRTFPADTFSSWTRGIYTVTAKAVHLCWKPSQQEWVVVGTDVQKWPVMNAWKFKVIRRG</sequence>
<evidence type="ECO:0000313" key="3">
    <source>
        <dbReference type="Proteomes" id="UP001595956"/>
    </source>
</evidence>
<protein>
    <recommendedName>
        <fullName evidence="4">BIG2 domain-containing protein</fullName>
    </recommendedName>
</protein>
<evidence type="ECO:0000256" key="1">
    <source>
        <dbReference type="SAM" id="SignalP"/>
    </source>
</evidence>
<evidence type="ECO:0008006" key="4">
    <source>
        <dbReference type="Google" id="ProtNLM"/>
    </source>
</evidence>
<dbReference type="Proteomes" id="UP001595956">
    <property type="component" value="Unassembled WGS sequence"/>
</dbReference>
<organism evidence="2 3">
    <name type="scientific">Nocardioides caricicola</name>
    <dbReference type="NCBI Taxonomy" id="634770"/>
    <lineage>
        <taxon>Bacteria</taxon>
        <taxon>Bacillati</taxon>
        <taxon>Actinomycetota</taxon>
        <taxon>Actinomycetes</taxon>
        <taxon>Propionibacteriales</taxon>
        <taxon>Nocardioidaceae</taxon>
        <taxon>Nocardioides</taxon>
    </lineage>
</organism>
<dbReference type="EMBL" id="JBHSMD010000002">
    <property type="protein sequence ID" value="MFC5493218.1"/>
    <property type="molecule type" value="Genomic_DNA"/>
</dbReference>
<name>A0ABW0N0F8_9ACTN</name>
<keyword evidence="3" id="KW-1185">Reference proteome</keyword>
<gene>
    <name evidence="2" type="ORF">ACFPKY_08900</name>
</gene>
<feature type="chain" id="PRO_5045259981" description="BIG2 domain-containing protein" evidence="1">
    <location>
        <begin position="23"/>
        <end position="186"/>
    </location>
</feature>
<evidence type="ECO:0000313" key="2">
    <source>
        <dbReference type="EMBL" id="MFC5493218.1"/>
    </source>
</evidence>
<proteinExistence type="predicted"/>
<accession>A0ABW0N0F8</accession>
<comment type="caution">
    <text evidence="2">The sequence shown here is derived from an EMBL/GenBank/DDBJ whole genome shotgun (WGS) entry which is preliminary data.</text>
</comment>
<keyword evidence="1" id="KW-0732">Signal</keyword>
<reference evidence="3" key="1">
    <citation type="journal article" date="2019" name="Int. J. Syst. Evol. Microbiol.">
        <title>The Global Catalogue of Microorganisms (GCM) 10K type strain sequencing project: providing services to taxonomists for standard genome sequencing and annotation.</title>
        <authorList>
            <consortium name="The Broad Institute Genomics Platform"/>
            <consortium name="The Broad Institute Genome Sequencing Center for Infectious Disease"/>
            <person name="Wu L."/>
            <person name="Ma J."/>
        </authorList>
    </citation>
    <scope>NUCLEOTIDE SEQUENCE [LARGE SCALE GENOMIC DNA]</scope>
    <source>
        <strain evidence="3">KACC 13778</strain>
    </source>
</reference>
<dbReference type="RefSeq" id="WP_345172125.1">
    <property type="nucleotide sequence ID" value="NZ_BAABFQ010000003.1"/>
</dbReference>
<feature type="signal peptide" evidence="1">
    <location>
        <begin position="1"/>
        <end position="22"/>
    </location>
</feature>